<proteinExistence type="predicted"/>
<dbReference type="InterPro" id="IPR006439">
    <property type="entry name" value="HAD-SF_hydro_IA"/>
</dbReference>
<dbReference type="AlphaFoldDB" id="A0A173SW92"/>
<protein>
    <submittedName>
        <fullName evidence="1">Phosphorylated carbohydrates phosphatase TM_1254</fullName>
        <ecNumber evidence="1">3.1.3.-</ecNumber>
    </submittedName>
</protein>
<name>A0A173SW92_EUBRA</name>
<dbReference type="InterPro" id="IPR036412">
    <property type="entry name" value="HAD-like_sf"/>
</dbReference>
<dbReference type="PANTHER" id="PTHR18901:SF38">
    <property type="entry name" value="PSEUDOURIDINE-5'-PHOSPHATASE"/>
    <property type="match status" value="1"/>
</dbReference>
<dbReference type="SFLD" id="SFLDG01129">
    <property type="entry name" value="C1.5:_HAD__Beta-PGM__Phosphata"/>
    <property type="match status" value="1"/>
</dbReference>
<accession>A0A173SW92</accession>
<dbReference type="RefSeq" id="WP_055289928.1">
    <property type="nucleotide sequence ID" value="NZ_CAXUGT010000013.1"/>
</dbReference>
<dbReference type="SUPFAM" id="SSF56784">
    <property type="entry name" value="HAD-like"/>
    <property type="match status" value="1"/>
</dbReference>
<dbReference type="NCBIfam" id="TIGR01549">
    <property type="entry name" value="HAD-SF-IA-v1"/>
    <property type="match status" value="1"/>
</dbReference>
<evidence type="ECO:0000313" key="1">
    <source>
        <dbReference type="EMBL" id="CUM94641.1"/>
    </source>
</evidence>
<gene>
    <name evidence="1" type="ORF">ERS852448_01195</name>
</gene>
<dbReference type="GeneID" id="97392511"/>
<organism evidence="1 2">
    <name type="scientific">Eubacterium ramulus</name>
    <dbReference type="NCBI Taxonomy" id="39490"/>
    <lineage>
        <taxon>Bacteria</taxon>
        <taxon>Bacillati</taxon>
        <taxon>Bacillota</taxon>
        <taxon>Clostridia</taxon>
        <taxon>Eubacteriales</taxon>
        <taxon>Eubacteriaceae</taxon>
        <taxon>Eubacterium</taxon>
    </lineage>
</organism>
<dbReference type="Gene3D" id="1.10.150.240">
    <property type="entry name" value="Putative phosphatase, domain 2"/>
    <property type="match status" value="1"/>
</dbReference>
<dbReference type="PANTHER" id="PTHR18901">
    <property type="entry name" value="2-DEOXYGLUCOSE-6-PHOSPHATE PHOSPHATASE 2"/>
    <property type="match status" value="1"/>
</dbReference>
<dbReference type="InterPro" id="IPR023214">
    <property type="entry name" value="HAD_sf"/>
</dbReference>
<dbReference type="SFLD" id="SFLDS00003">
    <property type="entry name" value="Haloacid_Dehalogenase"/>
    <property type="match status" value="1"/>
</dbReference>
<dbReference type="Gene3D" id="3.40.50.1000">
    <property type="entry name" value="HAD superfamily/HAD-like"/>
    <property type="match status" value="1"/>
</dbReference>
<dbReference type="Pfam" id="PF13419">
    <property type="entry name" value="HAD_2"/>
    <property type="match status" value="1"/>
</dbReference>
<dbReference type="InterPro" id="IPR023198">
    <property type="entry name" value="PGP-like_dom2"/>
</dbReference>
<dbReference type="Proteomes" id="UP000095492">
    <property type="component" value="Unassembled WGS sequence"/>
</dbReference>
<dbReference type="GO" id="GO:0016787">
    <property type="term" value="F:hydrolase activity"/>
    <property type="evidence" value="ECO:0007669"/>
    <property type="project" value="UniProtKB-KW"/>
</dbReference>
<dbReference type="STRING" id="39490.ERS852448_01195"/>
<sequence length="220" mass="24333">MSSKLQLPALAIFDMDGLIFDTERLFMTTKDGVMKEYGYTQQKDDYIHTIGTCGQQLLDILHRLYGDDYPAEEISQKCRTLVTEKIHRDGPPTKPGIPELLAWFTDNHIPCCVASSTKHDLVMEYLRLANLDNYFAFVIGGDQVPRSKPNPDIFLAACQRAGIRPEAALVLEDSENGILAASNGNIPVVCIPDLKMPSEETAKKTAAIVSTAADVISLFR</sequence>
<keyword evidence="1" id="KW-0378">Hydrolase</keyword>
<dbReference type="EMBL" id="CYYA01000006">
    <property type="protein sequence ID" value="CUM94641.1"/>
    <property type="molecule type" value="Genomic_DNA"/>
</dbReference>
<dbReference type="OrthoDB" id="9797743at2"/>
<evidence type="ECO:0000313" key="2">
    <source>
        <dbReference type="Proteomes" id="UP000095492"/>
    </source>
</evidence>
<dbReference type="EC" id="3.1.3.-" evidence="1"/>
<dbReference type="NCBIfam" id="TIGR01509">
    <property type="entry name" value="HAD-SF-IA-v3"/>
    <property type="match status" value="1"/>
</dbReference>
<reference evidence="1 2" key="1">
    <citation type="submission" date="2015-09" db="EMBL/GenBank/DDBJ databases">
        <authorList>
            <consortium name="Pathogen Informatics"/>
        </authorList>
    </citation>
    <scope>NUCLEOTIDE SEQUENCE [LARGE SCALE GENOMIC DNA]</scope>
    <source>
        <strain evidence="1 2">2789STDY5608891</strain>
    </source>
</reference>
<dbReference type="InterPro" id="IPR041492">
    <property type="entry name" value="HAD_2"/>
</dbReference>